<dbReference type="AlphaFoldDB" id="M6UM06"/>
<name>M6UM06_9LEPT</name>
<evidence type="ECO:0000313" key="2">
    <source>
        <dbReference type="Proteomes" id="UP000012160"/>
    </source>
</evidence>
<dbReference type="EMBL" id="AHOQ02000048">
    <property type="protein sequence ID" value="EMO43841.1"/>
    <property type="molecule type" value="Genomic_DNA"/>
</dbReference>
<dbReference type="Proteomes" id="UP000012160">
    <property type="component" value="Unassembled WGS sequence"/>
</dbReference>
<comment type="caution">
    <text evidence="1">The sequence shown here is derived from an EMBL/GenBank/DDBJ whole genome shotgun (WGS) entry which is preliminary data.</text>
</comment>
<proteinExistence type="predicted"/>
<gene>
    <name evidence="1" type="ORF">LEP1GSC187_0531</name>
</gene>
<reference evidence="1 2" key="1">
    <citation type="submission" date="2013-01" db="EMBL/GenBank/DDBJ databases">
        <authorList>
            <person name="Harkins D.M."/>
            <person name="Durkin A.S."/>
            <person name="Brinkac L.M."/>
            <person name="Haft D.H."/>
            <person name="Selengut J.D."/>
            <person name="Sanka R."/>
            <person name="DePew J."/>
            <person name="Purushe J."/>
            <person name="Matthias M.A."/>
            <person name="Vinetz J.M."/>
            <person name="Sutton G.G."/>
            <person name="Nierman W.C."/>
            <person name="Fouts D.E."/>
        </authorList>
    </citation>
    <scope>NUCLEOTIDE SEQUENCE [LARGE SCALE GENOMIC DNA]</scope>
    <source>
        <strain evidence="1 2">ZUN179</strain>
    </source>
</reference>
<organism evidence="1 2">
    <name type="scientific">Leptospira santarosai str. ZUN179</name>
    <dbReference type="NCBI Taxonomy" id="1049985"/>
    <lineage>
        <taxon>Bacteria</taxon>
        <taxon>Pseudomonadati</taxon>
        <taxon>Spirochaetota</taxon>
        <taxon>Spirochaetia</taxon>
        <taxon>Leptospirales</taxon>
        <taxon>Leptospiraceae</taxon>
        <taxon>Leptospira</taxon>
    </lineage>
</organism>
<accession>M6UM06</accession>
<evidence type="ECO:0000313" key="1">
    <source>
        <dbReference type="EMBL" id="EMO43841.1"/>
    </source>
</evidence>
<sequence>MDSDKIYKSMKEFRMVIRRGEDFAQFFESSVLESAIVSSQFGKIEKGNLRTLGNFQTEIVDGGYNLSMNRIETESLTKGAYRFDILIRRTDPLQKGGFRNDIEYFGMVIVE</sequence>
<protein>
    <submittedName>
        <fullName evidence="1">Uncharacterized protein</fullName>
    </submittedName>
</protein>